<dbReference type="SUPFAM" id="SSF48371">
    <property type="entry name" value="ARM repeat"/>
    <property type="match status" value="1"/>
</dbReference>
<reference evidence="3 4" key="1">
    <citation type="submission" date="2019-03" db="EMBL/GenBank/DDBJ databases">
        <title>First draft genome of Liparis tanakae, snailfish: a comprehensive survey of snailfish specific genes.</title>
        <authorList>
            <person name="Kim W."/>
            <person name="Song I."/>
            <person name="Jeong J.-H."/>
            <person name="Kim D."/>
            <person name="Kim S."/>
            <person name="Ryu S."/>
            <person name="Song J.Y."/>
            <person name="Lee S.K."/>
        </authorList>
    </citation>
    <scope>NUCLEOTIDE SEQUENCE [LARGE SCALE GENOMIC DNA]</scope>
    <source>
        <tissue evidence="3">Muscle</tissue>
    </source>
</reference>
<comment type="caution">
    <text evidence="3">The sequence shown here is derived from an EMBL/GenBank/DDBJ whole genome shotgun (WGS) entry which is preliminary data.</text>
</comment>
<dbReference type="InterPro" id="IPR047145">
    <property type="entry name" value="FRMD6-like"/>
</dbReference>
<evidence type="ECO:0000259" key="2">
    <source>
        <dbReference type="PROSITE" id="PS50057"/>
    </source>
</evidence>
<dbReference type="InterPro" id="IPR019749">
    <property type="entry name" value="Band_41_domain"/>
</dbReference>
<evidence type="ECO:0000313" key="4">
    <source>
        <dbReference type="Proteomes" id="UP000314294"/>
    </source>
</evidence>
<dbReference type="InterPro" id="IPR014352">
    <property type="entry name" value="FERM/acyl-CoA-bd_prot_sf"/>
</dbReference>
<dbReference type="SUPFAM" id="SSF50729">
    <property type="entry name" value="PH domain-like"/>
    <property type="match status" value="1"/>
</dbReference>
<dbReference type="PANTHER" id="PTHR13429">
    <property type="entry name" value="FERM DOMAIN (PROTEIN4.1-EZRIN-RADIXIN-MOESIN) FAMILY"/>
    <property type="match status" value="1"/>
</dbReference>
<feature type="compositionally biased region" description="Polar residues" evidence="1">
    <location>
        <begin position="336"/>
        <end position="346"/>
    </location>
</feature>
<dbReference type="SUPFAM" id="SSF47031">
    <property type="entry name" value="Second domain of FERM"/>
    <property type="match status" value="1"/>
</dbReference>
<organism evidence="3 4">
    <name type="scientific">Liparis tanakae</name>
    <name type="common">Tanaka's snailfish</name>
    <dbReference type="NCBI Taxonomy" id="230148"/>
    <lineage>
        <taxon>Eukaryota</taxon>
        <taxon>Metazoa</taxon>
        <taxon>Chordata</taxon>
        <taxon>Craniata</taxon>
        <taxon>Vertebrata</taxon>
        <taxon>Euteleostomi</taxon>
        <taxon>Actinopterygii</taxon>
        <taxon>Neopterygii</taxon>
        <taxon>Teleostei</taxon>
        <taxon>Neoteleostei</taxon>
        <taxon>Acanthomorphata</taxon>
        <taxon>Eupercaria</taxon>
        <taxon>Perciformes</taxon>
        <taxon>Cottioidei</taxon>
        <taxon>Cottales</taxon>
        <taxon>Liparidae</taxon>
        <taxon>Liparis</taxon>
    </lineage>
</organism>
<dbReference type="InterPro" id="IPR018979">
    <property type="entry name" value="FERM_N"/>
</dbReference>
<dbReference type="InterPro" id="IPR035963">
    <property type="entry name" value="FERM_2"/>
</dbReference>
<dbReference type="SUPFAM" id="SSF54236">
    <property type="entry name" value="Ubiquitin-like"/>
    <property type="match status" value="1"/>
</dbReference>
<dbReference type="OrthoDB" id="5957665at2759"/>
<dbReference type="InterPro" id="IPR011993">
    <property type="entry name" value="PH-like_dom_sf"/>
</dbReference>
<dbReference type="SMART" id="SM00295">
    <property type="entry name" value="B41"/>
    <property type="match status" value="1"/>
</dbReference>
<dbReference type="Pfam" id="PF09379">
    <property type="entry name" value="FERM_N"/>
    <property type="match status" value="1"/>
</dbReference>
<feature type="compositionally biased region" description="Low complexity" evidence="1">
    <location>
        <begin position="354"/>
        <end position="366"/>
    </location>
</feature>
<dbReference type="GO" id="GO:0035332">
    <property type="term" value="P:positive regulation of hippo signaling"/>
    <property type="evidence" value="ECO:0007669"/>
    <property type="project" value="TreeGrafter"/>
</dbReference>
<dbReference type="InterPro" id="IPR000299">
    <property type="entry name" value="FERM_domain"/>
</dbReference>
<feature type="domain" description="FERM" evidence="2">
    <location>
        <begin position="9"/>
        <end position="316"/>
    </location>
</feature>
<dbReference type="SMART" id="SM01196">
    <property type="entry name" value="FERM_C"/>
    <property type="match status" value="1"/>
</dbReference>
<dbReference type="Pfam" id="PF00373">
    <property type="entry name" value="FERM_M"/>
    <property type="match status" value="1"/>
</dbReference>
<dbReference type="Gene3D" id="3.10.20.90">
    <property type="entry name" value="Phosphatidylinositol 3-kinase Catalytic Subunit, Chain A, domain 1"/>
    <property type="match status" value="1"/>
</dbReference>
<protein>
    <submittedName>
        <fullName evidence="3">FERM domain-containing protein 6</fullName>
    </submittedName>
</protein>
<feature type="compositionally biased region" description="Basic and acidic residues" evidence="1">
    <location>
        <begin position="371"/>
        <end position="386"/>
    </location>
</feature>
<dbReference type="AlphaFoldDB" id="A0A4Z2HDT2"/>
<feature type="region of interest" description="Disordered" evidence="1">
    <location>
        <begin position="326"/>
        <end position="386"/>
    </location>
</feature>
<dbReference type="Pfam" id="PF09380">
    <property type="entry name" value="FERM_C"/>
    <property type="match status" value="1"/>
</dbReference>
<dbReference type="EMBL" id="SRLO01000283">
    <property type="protein sequence ID" value="TNN62942.1"/>
    <property type="molecule type" value="Genomic_DNA"/>
</dbReference>
<dbReference type="InterPro" id="IPR016024">
    <property type="entry name" value="ARM-type_fold"/>
</dbReference>
<evidence type="ECO:0000256" key="1">
    <source>
        <dbReference type="SAM" id="MobiDB-lite"/>
    </source>
</evidence>
<name>A0A4Z2HDT2_9TELE</name>
<dbReference type="Gene3D" id="2.30.29.30">
    <property type="entry name" value="Pleckstrin-homology domain (PH domain)/Phosphotyrosine-binding domain (PTB)"/>
    <property type="match status" value="1"/>
</dbReference>
<dbReference type="InterPro" id="IPR018980">
    <property type="entry name" value="FERM_PH-like_C"/>
</dbReference>
<dbReference type="CDD" id="cd14473">
    <property type="entry name" value="FERM_B-lobe"/>
    <property type="match status" value="1"/>
</dbReference>
<dbReference type="Gene3D" id="1.20.80.10">
    <property type="match status" value="1"/>
</dbReference>
<dbReference type="PROSITE" id="PS50057">
    <property type="entry name" value="FERM_3"/>
    <property type="match status" value="1"/>
</dbReference>
<keyword evidence="4" id="KW-1185">Reference proteome</keyword>
<gene>
    <name evidence="3" type="primary">FRMD6_3</name>
    <name evidence="3" type="ORF">EYF80_026822</name>
</gene>
<dbReference type="Proteomes" id="UP000314294">
    <property type="component" value="Unassembled WGS sequence"/>
</dbReference>
<accession>A0A4Z2HDT2</accession>
<proteinExistence type="predicted"/>
<sequence length="693" mass="77713">MSTSIKQERTICVLLPNKDQLDITVGPKSTGQDVFNRVAELLGIKQLHFFGLTVVRDNEHIFLDMEEKLTKYFPKEWKQDFGKGILKRPLPLVLCLKVQYYIENGRLVCERKARHLYYSDLRERVLRSECRQQEEVYFQLAGYALQADLGDHPMPSEDMEVTPYFGTKEYFPPWIVAKRGLNYLLCHGPKVHQELWGMSTRDAMLLFIKEACRLEDVPVTFYKLQKDKKAERGTAMLGLTLRGMQVYQEVNNMRQLLYDFPWSNVGRLTFLGKKFEIQPDGLPSARNLVYYTGSSFRSRHLLLHLSSSHRLYLSLQPALKRIRQLEESEADARQHGVSTEMTSAEETGQRHAGKSSGSASSSRTSGFDTGSKARIDDEGWKEEEIKNNIGSPKEVLVDDPDEMFQLADLLEGLSVDISELSSESCSPENKACPLNSDEELWKLRNKDVLKQCLPLLAKVSTEAGQGTRCRETTAAACRLVSVCVPLCDDAVPGRLALSVLPSLQLSEEEAPGPGRLGVEVASEVVAALLPSLSADEQLTVLSSALSCIKTLPDSLVSKITVRLLLTVLKCCSGARLTRVLQLVLEDMCRWHCADRTPVVTERTLLCLTALSDHLLKPRRPPPSSSAGDLDPRLCAQFWRMLQDGLTHRDCVSRKRALYLLKMCVSLSEEEGLDCPLSPSEEGITCSESVLLAK</sequence>
<evidence type="ECO:0000313" key="3">
    <source>
        <dbReference type="EMBL" id="TNN62942.1"/>
    </source>
</evidence>
<dbReference type="PANTHER" id="PTHR13429:SF7">
    <property type="entry name" value="FERM DOMAIN-CONTAINING PROTEIN 1"/>
    <property type="match status" value="1"/>
</dbReference>
<dbReference type="GO" id="GO:0098592">
    <property type="term" value="C:cytoplasmic side of apical plasma membrane"/>
    <property type="evidence" value="ECO:0007669"/>
    <property type="project" value="TreeGrafter"/>
</dbReference>
<dbReference type="InterPro" id="IPR019748">
    <property type="entry name" value="FERM_central"/>
</dbReference>
<dbReference type="InterPro" id="IPR029071">
    <property type="entry name" value="Ubiquitin-like_domsf"/>
</dbReference>